<protein>
    <submittedName>
        <fullName evidence="1">Uncharacterized protein</fullName>
    </submittedName>
</protein>
<comment type="caution">
    <text evidence="1">The sequence shown here is derived from an EMBL/GenBank/DDBJ whole genome shotgun (WGS) entry which is preliminary data.</text>
</comment>
<sequence>MTITTQEQAMRALFSDRKLTLETLLEIENKQRELVPFNLFPIQEDMLTQSTWRDIYIKPGQVGATSLWVGDFLIDNVTINGTVSVIVSYDEFSAQRLLLKAK</sequence>
<dbReference type="Gene3D" id="3.40.50.300">
    <property type="entry name" value="P-loop containing nucleotide triphosphate hydrolases"/>
    <property type="match status" value="1"/>
</dbReference>
<reference evidence="1" key="1">
    <citation type="journal article" date="2014" name="Front. Microbiol.">
        <title>High frequency of phylogenetically diverse reductive dehalogenase-homologous genes in deep subseafloor sedimentary metagenomes.</title>
        <authorList>
            <person name="Kawai M."/>
            <person name="Futagami T."/>
            <person name="Toyoda A."/>
            <person name="Takaki Y."/>
            <person name="Nishi S."/>
            <person name="Hori S."/>
            <person name="Arai W."/>
            <person name="Tsubouchi T."/>
            <person name="Morono Y."/>
            <person name="Uchiyama I."/>
            <person name="Ito T."/>
            <person name="Fujiyama A."/>
            <person name="Inagaki F."/>
            <person name="Takami H."/>
        </authorList>
    </citation>
    <scope>NUCLEOTIDE SEQUENCE</scope>
    <source>
        <strain evidence="1">Expedition CK06-06</strain>
    </source>
</reference>
<name>X1KL43_9ZZZZ</name>
<dbReference type="InterPro" id="IPR027417">
    <property type="entry name" value="P-loop_NTPase"/>
</dbReference>
<evidence type="ECO:0000313" key="1">
    <source>
        <dbReference type="EMBL" id="GAH82793.1"/>
    </source>
</evidence>
<accession>X1KL43</accession>
<proteinExistence type="predicted"/>
<gene>
    <name evidence="1" type="ORF">S03H2_59506</name>
</gene>
<dbReference type="EMBL" id="BARU01038269">
    <property type="protein sequence ID" value="GAH82793.1"/>
    <property type="molecule type" value="Genomic_DNA"/>
</dbReference>
<feature type="non-terminal residue" evidence="1">
    <location>
        <position position="102"/>
    </location>
</feature>
<organism evidence="1">
    <name type="scientific">marine sediment metagenome</name>
    <dbReference type="NCBI Taxonomy" id="412755"/>
    <lineage>
        <taxon>unclassified sequences</taxon>
        <taxon>metagenomes</taxon>
        <taxon>ecological metagenomes</taxon>
    </lineage>
</organism>
<dbReference type="AlphaFoldDB" id="X1KL43"/>